<feature type="region of interest" description="Disordered" evidence="1">
    <location>
        <begin position="33"/>
        <end position="55"/>
    </location>
</feature>
<dbReference type="AlphaFoldDB" id="A0A916P880"/>
<name>A0A916P880_MYCTX</name>
<evidence type="ECO:0000313" key="2">
    <source>
        <dbReference type="EMBL" id="COY39984.1"/>
    </source>
</evidence>
<feature type="compositionally biased region" description="Low complexity" evidence="1">
    <location>
        <begin position="39"/>
        <end position="54"/>
    </location>
</feature>
<sequence length="72" mass="7373">MWEKNVSSPMPAARATAISVLVSIVNVVSPSTSVGLRPASANASNTASAASRSSLRPEFFEKSVAPIPTMAA</sequence>
<protein>
    <submittedName>
        <fullName evidence="2">Uncharacterized protein</fullName>
    </submittedName>
</protein>
<proteinExistence type="predicted"/>
<reference evidence="3" key="1">
    <citation type="submission" date="2015-03" db="EMBL/GenBank/DDBJ databases">
        <authorList>
            <consortium name="Pathogen Informatics"/>
        </authorList>
    </citation>
    <scope>NUCLEOTIDE SEQUENCE [LARGE SCALE GENOMIC DNA]</scope>
    <source>
        <strain evidence="3">N09902308</strain>
    </source>
</reference>
<dbReference type="Proteomes" id="UP000039021">
    <property type="component" value="Unassembled WGS sequence"/>
</dbReference>
<evidence type="ECO:0000313" key="3">
    <source>
        <dbReference type="Proteomes" id="UP000039021"/>
    </source>
</evidence>
<dbReference type="EMBL" id="CSBK01001183">
    <property type="protein sequence ID" value="COY39984.1"/>
    <property type="molecule type" value="Genomic_DNA"/>
</dbReference>
<evidence type="ECO:0000256" key="1">
    <source>
        <dbReference type="SAM" id="MobiDB-lite"/>
    </source>
</evidence>
<comment type="caution">
    <text evidence="2">The sequence shown here is derived from an EMBL/GenBank/DDBJ whole genome shotgun (WGS) entry which is preliminary data.</text>
</comment>
<gene>
    <name evidence="2" type="ORF">ERS007739_02548</name>
</gene>
<accession>A0A916P880</accession>
<organism evidence="2 3">
    <name type="scientific">Mycobacterium tuberculosis</name>
    <dbReference type="NCBI Taxonomy" id="1773"/>
    <lineage>
        <taxon>Bacteria</taxon>
        <taxon>Bacillati</taxon>
        <taxon>Actinomycetota</taxon>
        <taxon>Actinomycetes</taxon>
        <taxon>Mycobacteriales</taxon>
        <taxon>Mycobacteriaceae</taxon>
        <taxon>Mycobacterium</taxon>
        <taxon>Mycobacterium tuberculosis complex</taxon>
    </lineage>
</organism>